<protein>
    <submittedName>
        <fullName evidence="2">Uncharacterized protein</fullName>
    </submittedName>
</protein>
<proteinExistence type="predicted"/>
<keyword evidence="1" id="KW-0732">Signal</keyword>
<accession>A0A1Z1W3Z9</accession>
<dbReference type="AlphaFoldDB" id="A0A1Z1W3Z9"/>
<evidence type="ECO:0000313" key="2">
    <source>
        <dbReference type="EMBL" id="ARX81130.1"/>
    </source>
</evidence>
<dbReference type="EMBL" id="CP021748">
    <property type="protein sequence ID" value="ARX81130.1"/>
    <property type="molecule type" value="Genomic_DNA"/>
</dbReference>
<evidence type="ECO:0000256" key="1">
    <source>
        <dbReference type="SAM" id="SignalP"/>
    </source>
</evidence>
<gene>
    <name evidence="2" type="ORF">SMD44_00528</name>
</gene>
<feature type="chain" id="PRO_5012328471" evidence="1">
    <location>
        <begin position="27"/>
        <end position="151"/>
    </location>
</feature>
<dbReference type="eggNOG" id="ENOG5031XZJ">
    <property type="taxonomic scope" value="Bacteria"/>
</dbReference>
<evidence type="ECO:0000313" key="3">
    <source>
        <dbReference type="Proteomes" id="UP000195880"/>
    </source>
</evidence>
<sequence>MTKARTAAVSGIAAASLLGGMPTATAAPQPGADAPQLRNWQGHLGGALTGFQSRRWQDKGYSQVWFKKCRVLGARDISTHVQLRWDRSFRPDKSWGTKKFSRCFHGNRKSNGQWHGLSNGKHFFQIKKINGRDYGNKLSVRKVYVDTSKHD</sequence>
<dbReference type="KEGG" id="salf:SMD44_00528"/>
<reference evidence="2 3" key="1">
    <citation type="submission" date="2017-05" db="EMBL/GenBank/DDBJ databases">
        <title>Streptomyces alboflavus Genome sequencing and assembly.</title>
        <authorList>
            <person name="Wang Y."/>
            <person name="Du B."/>
            <person name="Ding Y."/>
            <person name="Liu H."/>
            <person name="Hou Q."/>
            <person name="Liu K."/>
            <person name="Wang C."/>
            <person name="Yao L."/>
        </authorList>
    </citation>
    <scope>NUCLEOTIDE SEQUENCE [LARGE SCALE GENOMIC DNA]</scope>
    <source>
        <strain evidence="2 3">MDJK44</strain>
    </source>
</reference>
<keyword evidence="3" id="KW-1185">Reference proteome</keyword>
<feature type="signal peptide" evidence="1">
    <location>
        <begin position="1"/>
        <end position="26"/>
    </location>
</feature>
<name>A0A1Z1W3Z9_9ACTN</name>
<dbReference type="Proteomes" id="UP000195880">
    <property type="component" value="Chromosome"/>
</dbReference>
<organism evidence="2 3">
    <name type="scientific">Streptomyces alboflavus</name>
    <dbReference type="NCBI Taxonomy" id="67267"/>
    <lineage>
        <taxon>Bacteria</taxon>
        <taxon>Bacillati</taxon>
        <taxon>Actinomycetota</taxon>
        <taxon>Actinomycetes</taxon>
        <taxon>Kitasatosporales</taxon>
        <taxon>Streptomycetaceae</taxon>
        <taxon>Streptomyces</taxon>
    </lineage>
</organism>
<dbReference type="STRING" id="67267.GCA_000716675_02561"/>